<dbReference type="EMBL" id="JAGSYN010000059">
    <property type="protein sequence ID" value="KAG7664887.1"/>
    <property type="molecule type" value="Genomic_DNA"/>
</dbReference>
<keyword evidence="7" id="KW-1185">Reference proteome</keyword>
<evidence type="ECO:0000259" key="5">
    <source>
        <dbReference type="PROSITE" id="PS50102"/>
    </source>
</evidence>
<evidence type="ECO:0000256" key="2">
    <source>
        <dbReference type="ARBA" id="ARBA00022884"/>
    </source>
</evidence>
<feature type="compositionally biased region" description="Basic and acidic residues" evidence="4">
    <location>
        <begin position="512"/>
        <end position="525"/>
    </location>
</feature>
<sequence length="899" mass="104956">MSDEDAIEIKLKDLEEKILADPYNAAVHKEASQLVKLLPPNHSGREKIYYLKGEYFTFTKSDIDDFFQYTNSIDSLSEDALMISGMIANHFPTGENWAKYLRLIKGSENYGSYLTEAWEDCQFDYYHSNEVFDIMVENLESNNPNWRDLHTLFDDRLKVPHHQIDETFNKFCSLCSKYAPQQYDLWVPSRSELYHKTKRLQAYYEKFEIPLKKNPNNVSMWLEYMENLFQYDDDNFETVVSIFVRAVEMYDSDEWLPLWKCATRMVRSLIKDALAEYISASYIRRYPYHPDAYAEYLTRTWWEDEEYDDLMKRIESNKVLDPSNDPYLIVGEAIILMKYRYHLYERSQESAEELYEEISKYLSESYNRPNDGKYRIPRLALSIYDEMKEEDKAIDLIENLTTQYSSYGNAWLLAIDYMKSKLPPEGLKNMFEEAVDALDGHDPDNKLQEIRHKWISFHEIAGDIEKNRKVVWKCYLSERKEQKYLETEQDKMEIEPEASPIPTAANNSQAKRMHDDVVESDQQHRSREEFTVKISNINQNTTVDDLRVMFEECGDIRDISIHSENGQYEGLIEFSGQQEVLSALTKTYKQLGDSQIVVTKFENATLFVNNYPSTYSQAQVREMFEKIGPIVGVRFPNQHAGHRIKRFCYVQYVTSEDAKKAIFTYNGKELYDENLKKAIPLEVVVSRPQEKKKRSTPISERKIRVSNLPFNLGEDEIREIFGDCGKIDQVTFPRLGKSKNNKNDGIAIIVFESEQNLDKAVKLHETEIQGRKINVQKQHAKHHTLTPRGFDDLKTIGLSRVDTTLNQNDIREYFTQKFGPVEKVLLMPDQEKILVEFQFAADAGRATMSQPAIKLGDSFAQIQSKSECLKSTSVIEGNSTKAPNKLSMVPPNLIKRRRR</sequence>
<dbReference type="Pfam" id="PF00076">
    <property type="entry name" value="RRM_1"/>
    <property type="match status" value="3"/>
</dbReference>
<name>A0A8J5QKS6_9ASCO</name>
<feature type="domain" description="RRM" evidence="5">
    <location>
        <begin position="604"/>
        <end position="688"/>
    </location>
</feature>
<keyword evidence="2 3" id="KW-0694">RNA-binding</keyword>
<dbReference type="AlphaFoldDB" id="A0A8J5QKS6"/>
<dbReference type="SMART" id="SM00360">
    <property type="entry name" value="RRM"/>
    <property type="match status" value="4"/>
</dbReference>
<accession>A0A8J5QKS6</accession>
<evidence type="ECO:0000256" key="4">
    <source>
        <dbReference type="SAM" id="MobiDB-lite"/>
    </source>
</evidence>
<dbReference type="GO" id="GO:0003723">
    <property type="term" value="F:RNA binding"/>
    <property type="evidence" value="ECO:0007669"/>
    <property type="project" value="UniProtKB-UniRule"/>
</dbReference>
<dbReference type="InterPro" id="IPR031766">
    <property type="entry name" value="RRM_occluded"/>
</dbReference>
<evidence type="ECO:0000313" key="7">
    <source>
        <dbReference type="Proteomes" id="UP000694255"/>
    </source>
</evidence>
<keyword evidence="1" id="KW-0677">Repeat</keyword>
<comment type="caution">
    <text evidence="6">The sequence shown here is derived from an EMBL/GenBank/DDBJ whole genome shotgun (WGS) entry which is preliminary data.</text>
</comment>
<dbReference type="PROSITE" id="PS50102">
    <property type="entry name" value="RRM"/>
    <property type="match status" value="4"/>
</dbReference>
<feature type="region of interest" description="Disordered" evidence="4">
    <location>
        <begin position="487"/>
        <end position="525"/>
    </location>
</feature>
<dbReference type="Proteomes" id="UP000694255">
    <property type="component" value="Unassembled WGS sequence"/>
</dbReference>
<organism evidence="6 7">
    <name type="scientific">[Candida] subhashii</name>
    <dbReference type="NCBI Taxonomy" id="561895"/>
    <lineage>
        <taxon>Eukaryota</taxon>
        <taxon>Fungi</taxon>
        <taxon>Dikarya</taxon>
        <taxon>Ascomycota</taxon>
        <taxon>Saccharomycotina</taxon>
        <taxon>Pichiomycetes</taxon>
        <taxon>Debaryomycetaceae</taxon>
        <taxon>Spathaspora</taxon>
    </lineage>
</organism>
<evidence type="ECO:0000256" key="3">
    <source>
        <dbReference type="PROSITE-ProRule" id="PRU00176"/>
    </source>
</evidence>
<dbReference type="OrthoDB" id="360390at2759"/>
<gene>
    <name evidence="6" type="ORF">J8A68_001580</name>
</gene>
<protein>
    <recommendedName>
        <fullName evidence="5">RRM domain-containing protein</fullName>
    </recommendedName>
</protein>
<proteinExistence type="predicted"/>
<dbReference type="PANTHER" id="PTHR23236">
    <property type="entry name" value="EUKARYOTIC TRANSLATION INITIATION FACTOR 4B/4H"/>
    <property type="match status" value="1"/>
</dbReference>
<evidence type="ECO:0000313" key="6">
    <source>
        <dbReference type="EMBL" id="KAG7664887.1"/>
    </source>
</evidence>
<dbReference type="RefSeq" id="XP_049265119.1">
    <property type="nucleotide sequence ID" value="XM_049405247.1"/>
</dbReference>
<dbReference type="InterPro" id="IPR000504">
    <property type="entry name" value="RRM_dom"/>
</dbReference>
<dbReference type="GeneID" id="73468381"/>
<dbReference type="PANTHER" id="PTHR23236:SF119">
    <property type="entry name" value="NUCLEAR RNA-BINDING PROTEIN SART-3"/>
    <property type="match status" value="1"/>
</dbReference>
<dbReference type="Pfam" id="PF16842">
    <property type="entry name" value="RRM_occluded"/>
    <property type="match status" value="1"/>
</dbReference>
<reference evidence="6 7" key="1">
    <citation type="journal article" date="2021" name="DNA Res.">
        <title>Genome analysis of Candida subhashii reveals its hybrid nature and dual mitochondrial genome conformations.</title>
        <authorList>
            <person name="Mixao V."/>
            <person name="Hegedusova E."/>
            <person name="Saus E."/>
            <person name="Pryszcz L.P."/>
            <person name="Cillingova A."/>
            <person name="Nosek J."/>
            <person name="Gabaldon T."/>
        </authorList>
    </citation>
    <scope>NUCLEOTIDE SEQUENCE [LARGE SCALE GENOMIC DNA]</scope>
    <source>
        <strain evidence="6 7">CBS 10753</strain>
    </source>
</reference>
<feature type="domain" description="RRM" evidence="5">
    <location>
        <begin position="530"/>
        <end position="613"/>
    </location>
</feature>
<feature type="domain" description="RRM" evidence="5">
    <location>
        <begin position="701"/>
        <end position="780"/>
    </location>
</feature>
<evidence type="ECO:0000256" key="1">
    <source>
        <dbReference type="ARBA" id="ARBA00022737"/>
    </source>
</evidence>
<feature type="domain" description="RRM" evidence="5">
    <location>
        <begin position="794"/>
        <end position="867"/>
    </location>
</feature>